<feature type="domain" description="Amidase" evidence="2">
    <location>
        <begin position="29"/>
        <end position="426"/>
    </location>
</feature>
<dbReference type="STRING" id="578459.A0A194SDC7"/>
<gene>
    <name evidence="3" type="ORF">RHOBADRAFT_33129</name>
</gene>
<dbReference type="OrthoDB" id="5423360at2759"/>
<dbReference type="PANTHER" id="PTHR11895:SF151">
    <property type="entry name" value="GLUTAMYL-TRNA(GLN) AMIDOTRANSFERASE SUBUNIT A"/>
    <property type="match status" value="1"/>
</dbReference>
<dbReference type="AlphaFoldDB" id="A0A194SDC7"/>
<proteinExistence type="predicted"/>
<sequence>MPHALCDLHRLDASSALALIRGNEVTCVEYVEALLARIEQRDPVVKAWAFLDREHALAQARALDALPHNKRGPLHGLPVAVKDVILTKDQPTQYRSQAYASKVPIAMDAAPVMTLRASGALILGKTTTTEFATCQRGPETRNPHDPTRTAGGSSSGSGAAVGDFQVPIALGTQTGGSTIRPGSFNGIYAFKPTWNAISREGLKIYSLTCDTLGLYARSVADLKLLADAFRLEDDVPPPVEPLSLKGAKFGLVKTHVWPRAEEGTRAAWEKAKTLLVEEGAEVEEVDLPAEFEELWRLYVLSGEGRSAFLGDYLMHADVLDPLILSHVRNESKITRAQQLEGYDKIAALRPKLDAIASRYDALVTPSTVDEAIKLVEPDRFTGDASFNLMWTILQVPVLNVPGFAGPSGCPLGLSLVAPRYFDQHLLWVGEAVGRVWGEKGGWKSAL</sequence>
<dbReference type="EMBL" id="KQ474073">
    <property type="protein sequence ID" value="KPV78445.1"/>
    <property type="molecule type" value="Genomic_DNA"/>
</dbReference>
<dbReference type="InterPro" id="IPR036928">
    <property type="entry name" value="AS_sf"/>
</dbReference>
<dbReference type="Gene3D" id="3.90.1300.10">
    <property type="entry name" value="Amidase signature (AS) domain"/>
    <property type="match status" value="1"/>
</dbReference>
<evidence type="ECO:0000313" key="4">
    <source>
        <dbReference type="Proteomes" id="UP000053890"/>
    </source>
</evidence>
<dbReference type="RefSeq" id="XP_018274494.1">
    <property type="nucleotide sequence ID" value="XM_018413084.1"/>
</dbReference>
<dbReference type="Pfam" id="PF01425">
    <property type="entry name" value="Amidase"/>
    <property type="match status" value="1"/>
</dbReference>
<dbReference type="OMA" id="TEFAYFE"/>
<feature type="region of interest" description="Disordered" evidence="1">
    <location>
        <begin position="135"/>
        <end position="157"/>
    </location>
</feature>
<dbReference type="InterPro" id="IPR000120">
    <property type="entry name" value="Amidase"/>
</dbReference>
<dbReference type="GeneID" id="28973533"/>
<protein>
    <recommendedName>
        <fullName evidence="2">Amidase domain-containing protein</fullName>
    </recommendedName>
</protein>
<dbReference type="GO" id="GO:0003824">
    <property type="term" value="F:catalytic activity"/>
    <property type="evidence" value="ECO:0007669"/>
    <property type="project" value="InterPro"/>
</dbReference>
<evidence type="ECO:0000313" key="3">
    <source>
        <dbReference type="EMBL" id="KPV78445.1"/>
    </source>
</evidence>
<evidence type="ECO:0000259" key="2">
    <source>
        <dbReference type="Pfam" id="PF01425"/>
    </source>
</evidence>
<reference evidence="3 4" key="1">
    <citation type="journal article" date="2015" name="Front. Microbiol.">
        <title>Genome sequence of the plant growth promoting endophytic yeast Rhodotorula graminis WP1.</title>
        <authorList>
            <person name="Firrincieli A."/>
            <person name="Otillar R."/>
            <person name="Salamov A."/>
            <person name="Schmutz J."/>
            <person name="Khan Z."/>
            <person name="Redman R.S."/>
            <person name="Fleck N.D."/>
            <person name="Lindquist E."/>
            <person name="Grigoriev I.V."/>
            <person name="Doty S.L."/>
        </authorList>
    </citation>
    <scope>NUCLEOTIDE SEQUENCE [LARGE SCALE GENOMIC DNA]</scope>
    <source>
        <strain evidence="3 4">WP1</strain>
    </source>
</reference>
<accession>A0A194SDC7</accession>
<keyword evidence="4" id="KW-1185">Reference proteome</keyword>
<dbReference type="SUPFAM" id="SSF75304">
    <property type="entry name" value="Amidase signature (AS) enzymes"/>
    <property type="match status" value="1"/>
</dbReference>
<evidence type="ECO:0000256" key="1">
    <source>
        <dbReference type="SAM" id="MobiDB-lite"/>
    </source>
</evidence>
<dbReference type="InterPro" id="IPR023631">
    <property type="entry name" value="Amidase_dom"/>
</dbReference>
<organism evidence="3 4">
    <name type="scientific">Rhodotorula graminis (strain WP1)</name>
    <dbReference type="NCBI Taxonomy" id="578459"/>
    <lineage>
        <taxon>Eukaryota</taxon>
        <taxon>Fungi</taxon>
        <taxon>Dikarya</taxon>
        <taxon>Basidiomycota</taxon>
        <taxon>Pucciniomycotina</taxon>
        <taxon>Microbotryomycetes</taxon>
        <taxon>Sporidiobolales</taxon>
        <taxon>Sporidiobolaceae</taxon>
        <taxon>Rhodotorula</taxon>
    </lineage>
</organism>
<dbReference type="PANTHER" id="PTHR11895">
    <property type="entry name" value="TRANSAMIDASE"/>
    <property type="match status" value="1"/>
</dbReference>
<dbReference type="Proteomes" id="UP000053890">
    <property type="component" value="Unassembled WGS sequence"/>
</dbReference>
<feature type="compositionally biased region" description="Basic and acidic residues" evidence="1">
    <location>
        <begin position="138"/>
        <end position="147"/>
    </location>
</feature>
<name>A0A194SDC7_RHOGW</name>